<dbReference type="Gene3D" id="1.10.10.2840">
    <property type="entry name" value="PucR C-terminal helix-turn-helix domain"/>
    <property type="match status" value="1"/>
</dbReference>
<dbReference type="AlphaFoldDB" id="A0A401YVF5"/>
<dbReference type="InterPro" id="IPR042070">
    <property type="entry name" value="PucR_C-HTH_sf"/>
</dbReference>
<proteinExistence type="predicted"/>
<comment type="caution">
    <text evidence="2">The sequence shown here is derived from an EMBL/GenBank/DDBJ whole genome shotgun (WGS) entry which is preliminary data.</text>
</comment>
<dbReference type="OrthoDB" id="3190266at2"/>
<evidence type="ECO:0000313" key="3">
    <source>
        <dbReference type="Proteomes" id="UP000286931"/>
    </source>
</evidence>
<dbReference type="EMBL" id="BIFH01000028">
    <property type="protein sequence ID" value="GCD98603.1"/>
    <property type="molecule type" value="Genomic_DNA"/>
</dbReference>
<reference evidence="2 3" key="1">
    <citation type="submission" date="2018-12" db="EMBL/GenBank/DDBJ databases">
        <title>Draft genome sequence of Embleya hyalina NBRC 13850T.</title>
        <authorList>
            <person name="Komaki H."/>
            <person name="Hosoyama A."/>
            <person name="Kimura A."/>
            <person name="Ichikawa N."/>
            <person name="Tamura T."/>
        </authorList>
    </citation>
    <scope>NUCLEOTIDE SEQUENCE [LARGE SCALE GENOMIC DNA]</scope>
    <source>
        <strain evidence="2 3">NBRC 13850</strain>
    </source>
</reference>
<gene>
    <name evidence="2" type="ORF">EHYA_06314</name>
</gene>
<evidence type="ECO:0000259" key="1">
    <source>
        <dbReference type="Pfam" id="PF13556"/>
    </source>
</evidence>
<dbReference type="PANTHER" id="PTHR33744">
    <property type="entry name" value="CARBOHYDRATE DIACID REGULATOR"/>
    <property type="match status" value="1"/>
</dbReference>
<dbReference type="PANTHER" id="PTHR33744:SF17">
    <property type="entry name" value="CONSERVED PROTEIN"/>
    <property type="match status" value="1"/>
</dbReference>
<evidence type="ECO:0000313" key="2">
    <source>
        <dbReference type="EMBL" id="GCD98603.1"/>
    </source>
</evidence>
<dbReference type="InterPro" id="IPR025736">
    <property type="entry name" value="PucR_C-HTH_dom"/>
</dbReference>
<feature type="domain" description="PucR C-terminal helix-turn-helix" evidence="1">
    <location>
        <begin position="472"/>
        <end position="525"/>
    </location>
</feature>
<name>A0A401YVF5_9ACTN</name>
<dbReference type="RefSeq" id="WP_126640484.1">
    <property type="nucleotide sequence ID" value="NZ_BIFH01000028.1"/>
</dbReference>
<protein>
    <submittedName>
        <fullName evidence="2">PucR family transcriptional regulator</fullName>
    </submittedName>
</protein>
<organism evidence="2 3">
    <name type="scientific">Embleya hyalina</name>
    <dbReference type="NCBI Taxonomy" id="516124"/>
    <lineage>
        <taxon>Bacteria</taxon>
        <taxon>Bacillati</taxon>
        <taxon>Actinomycetota</taxon>
        <taxon>Actinomycetes</taxon>
        <taxon>Kitasatosporales</taxon>
        <taxon>Streptomycetaceae</taxon>
        <taxon>Embleya</taxon>
    </lineage>
</organism>
<dbReference type="InterPro" id="IPR051448">
    <property type="entry name" value="CdaR-like_regulators"/>
</dbReference>
<accession>A0A401YVF5</accession>
<keyword evidence="3" id="KW-1185">Reference proteome</keyword>
<dbReference type="Pfam" id="PF13556">
    <property type="entry name" value="HTH_30"/>
    <property type="match status" value="1"/>
</dbReference>
<dbReference type="Proteomes" id="UP000286931">
    <property type="component" value="Unassembled WGS sequence"/>
</dbReference>
<sequence>MSLSDRPVAGCSLEELLQRVLPLQVTVLVESTDAGALFVRSTVIAGPGEALPDVSGGILLLAGHGDVPQIEASVREAAERGFGAVFLRAGASATPTLLRTAAEAGVALMSFESELNWRELAALLDTVIESHWAPSDGGPAVGVEELYVIADAVAATIGGSVSIEDLSQRVVAYSSVPGQRIDAVRSEGILDRSAPHDPGDRERYGRILRSDGVVRFERNGDELARAAMAVRAGDLPLGTIWAIEGEHGVSARDEAALRQGAQLAALHMLRARGTLELHHELRGDALRSLIDGTGNADVARTRLRLRDDVPRALLAFGFGGAAADQSESSATARAAQNVARQITALRPGASITVSGGVVYVLLADENVGSVASSLAESITGIPGGRVRRLFGAVAVDHDATRPLTDLRAEADDVLEALVVRSDRPTATLRDVRVDVILRHVAAELTRTPWLRDAEIARIFTASARNREIAGSVAAWFEARFEVSRAAQALQVHPNTLRYRLRRFSELTGVDLEDADSCLGVWLQLRTHSGVRAS</sequence>